<comment type="subcellular location">
    <subcellularLocation>
        <location evidence="12">Cytoplasm</location>
    </subcellularLocation>
    <text evidence="12">About half TF is bound to the ribosome near the polypeptide exit tunnel while the other half is free in the cytoplasm.</text>
</comment>
<dbReference type="InterPro" id="IPR046357">
    <property type="entry name" value="PPIase_dom_sf"/>
</dbReference>
<dbReference type="Pfam" id="PF00254">
    <property type="entry name" value="FKBP_C"/>
    <property type="match status" value="1"/>
</dbReference>
<dbReference type="GO" id="GO:0051301">
    <property type="term" value="P:cell division"/>
    <property type="evidence" value="ECO:0007669"/>
    <property type="project" value="UniProtKB-KW"/>
</dbReference>
<dbReference type="EMBL" id="QRUP01000013">
    <property type="protein sequence ID" value="RGR73051.1"/>
    <property type="molecule type" value="Genomic_DNA"/>
</dbReference>
<evidence type="ECO:0000313" key="17">
    <source>
        <dbReference type="EMBL" id="RGR73051.1"/>
    </source>
</evidence>
<gene>
    <name evidence="12" type="primary">tig</name>
    <name evidence="17" type="ORF">DWY25_10830</name>
</gene>
<dbReference type="InterPro" id="IPR027304">
    <property type="entry name" value="Trigger_fact/SurA_dom_sf"/>
</dbReference>
<dbReference type="PIRSF" id="PIRSF003095">
    <property type="entry name" value="Trigger_factor"/>
    <property type="match status" value="1"/>
</dbReference>
<dbReference type="GO" id="GO:0003755">
    <property type="term" value="F:peptidyl-prolyl cis-trans isomerase activity"/>
    <property type="evidence" value="ECO:0007669"/>
    <property type="project" value="UniProtKB-UniRule"/>
</dbReference>
<evidence type="ECO:0000256" key="6">
    <source>
        <dbReference type="ARBA" id="ARBA00023110"/>
    </source>
</evidence>
<keyword evidence="12" id="KW-0963">Cytoplasm</keyword>
<dbReference type="Gene3D" id="3.10.50.40">
    <property type="match status" value="1"/>
</dbReference>
<comment type="caution">
    <text evidence="17">The sequence shown here is derived from an EMBL/GenBank/DDBJ whole genome shotgun (WGS) entry which is preliminary data.</text>
</comment>
<dbReference type="GO" id="GO:0043022">
    <property type="term" value="F:ribosome binding"/>
    <property type="evidence" value="ECO:0007669"/>
    <property type="project" value="TreeGrafter"/>
</dbReference>
<evidence type="ECO:0000256" key="11">
    <source>
        <dbReference type="ARBA" id="ARBA00029986"/>
    </source>
</evidence>
<dbReference type="InterPro" id="IPR037041">
    <property type="entry name" value="Trigger_fac_C_sf"/>
</dbReference>
<dbReference type="EC" id="5.2.1.8" evidence="3 12"/>
<keyword evidence="9 12" id="KW-0131">Cell cycle</keyword>
<organism evidence="17 18">
    <name type="scientific">Holdemania filiformis</name>
    <dbReference type="NCBI Taxonomy" id="61171"/>
    <lineage>
        <taxon>Bacteria</taxon>
        <taxon>Bacillati</taxon>
        <taxon>Bacillota</taxon>
        <taxon>Erysipelotrichia</taxon>
        <taxon>Erysipelotrichales</taxon>
        <taxon>Erysipelotrichaceae</taxon>
        <taxon>Holdemania</taxon>
    </lineage>
</organism>
<dbReference type="InterPro" id="IPR001179">
    <property type="entry name" value="PPIase_FKBP_dom"/>
</dbReference>
<dbReference type="GO" id="GO:0044183">
    <property type="term" value="F:protein folding chaperone"/>
    <property type="evidence" value="ECO:0007669"/>
    <property type="project" value="TreeGrafter"/>
</dbReference>
<proteinExistence type="inferred from homology"/>
<comment type="function">
    <text evidence="10 12">Involved in protein export. Acts as a chaperone by maintaining the newly synthesized protein in an open conformation. Functions as a peptidyl-prolyl cis-trans isomerase.</text>
</comment>
<dbReference type="NCBIfam" id="TIGR00115">
    <property type="entry name" value="tig"/>
    <property type="match status" value="1"/>
</dbReference>
<evidence type="ECO:0000259" key="16">
    <source>
        <dbReference type="PROSITE" id="PS50059"/>
    </source>
</evidence>
<name>A0A412FY30_9FIRM</name>
<comment type="similarity">
    <text evidence="2 12 14">Belongs to the FKBP-type PPIase family. Tig subfamily.</text>
</comment>
<protein>
    <recommendedName>
        <fullName evidence="4 12">Trigger factor</fullName>
        <shortName evidence="12">TF</shortName>
        <ecNumber evidence="3 12">5.2.1.8</ecNumber>
    </recommendedName>
    <alternativeName>
        <fullName evidence="11 12">PPIase</fullName>
    </alternativeName>
</protein>
<dbReference type="GO" id="GO:0005737">
    <property type="term" value="C:cytoplasm"/>
    <property type="evidence" value="ECO:0007669"/>
    <property type="project" value="UniProtKB-SubCell"/>
</dbReference>
<evidence type="ECO:0000256" key="4">
    <source>
        <dbReference type="ARBA" id="ARBA00016902"/>
    </source>
</evidence>
<dbReference type="PROSITE" id="PS50059">
    <property type="entry name" value="FKBP_PPIASE"/>
    <property type="match status" value="1"/>
</dbReference>
<evidence type="ECO:0000256" key="10">
    <source>
        <dbReference type="ARBA" id="ARBA00024849"/>
    </source>
</evidence>
<dbReference type="SUPFAM" id="SSF109998">
    <property type="entry name" value="Triger factor/SurA peptide-binding domain-like"/>
    <property type="match status" value="1"/>
</dbReference>
<dbReference type="HAMAP" id="MF_00303">
    <property type="entry name" value="Trigger_factor_Tig"/>
    <property type="match status" value="1"/>
</dbReference>
<dbReference type="AlphaFoldDB" id="A0A412FY30"/>
<dbReference type="PANTHER" id="PTHR30560">
    <property type="entry name" value="TRIGGER FACTOR CHAPERONE AND PEPTIDYL-PROLYL CIS/TRANS ISOMERASE"/>
    <property type="match status" value="1"/>
</dbReference>
<keyword evidence="7 12" id="KW-0143">Chaperone</keyword>
<keyword evidence="6 12" id="KW-0697">Rotamase</keyword>
<dbReference type="SUPFAM" id="SSF102735">
    <property type="entry name" value="Trigger factor ribosome-binding domain"/>
    <property type="match status" value="1"/>
</dbReference>
<feature type="domain" description="PPIase FKBP-type" evidence="16">
    <location>
        <begin position="161"/>
        <end position="221"/>
    </location>
</feature>
<dbReference type="GO" id="GO:0043335">
    <property type="term" value="P:protein unfolding"/>
    <property type="evidence" value="ECO:0007669"/>
    <property type="project" value="TreeGrafter"/>
</dbReference>
<dbReference type="Pfam" id="PF05698">
    <property type="entry name" value="Trigger_C"/>
    <property type="match status" value="1"/>
</dbReference>
<dbReference type="InterPro" id="IPR005215">
    <property type="entry name" value="Trig_fac"/>
</dbReference>
<dbReference type="PANTHER" id="PTHR30560:SF3">
    <property type="entry name" value="TRIGGER FACTOR-LIKE PROTEIN TIG, CHLOROPLASTIC"/>
    <property type="match status" value="1"/>
</dbReference>
<keyword evidence="8 12" id="KW-0413">Isomerase</keyword>
<dbReference type="GO" id="GO:0015031">
    <property type="term" value="P:protein transport"/>
    <property type="evidence" value="ECO:0007669"/>
    <property type="project" value="UniProtKB-UniRule"/>
</dbReference>
<keyword evidence="5 12" id="KW-0132">Cell division</keyword>
<dbReference type="FunFam" id="3.10.50.40:FF:000001">
    <property type="entry name" value="Trigger factor"/>
    <property type="match status" value="1"/>
</dbReference>
<reference evidence="17 18" key="1">
    <citation type="submission" date="2018-08" db="EMBL/GenBank/DDBJ databases">
        <title>A genome reference for cultivated species of the human gut microbiota.</title>
        <authorList>
            <person name="Zou Y."/>
            <person name="Xue W."/>
            <person name="Luo G."/>
        </authorList>
    </citation>
    <scope>NUCLEOTIDE SEQUENCE [LARGE SCALE GENOMIC DNA]</scope>
    <source>
        <strain evidence="17 18">AF24-29</strain>
    </source>
</reference>
<evidence type="ECO:0000256" key="2">
    <source>
        <dbReference type="ARBA" id="ARBA00005464"/>
    </source>
</evidence>
<sequence>MSTWTLKEKSTGELKVTIEGENWKTAQTKAFNKLAKELEIPGFRKGSVPAAMAKKYVPAQKIMLEAVEHCAQDLLDAGIEEHSLWPISRPELNVEEISEEAATMSFTFAIKPEVKLGEYKGLAYEVEETSVSEEEVEAELKRIQENFAELEVKEDGEVENGDTAVIDFEGFKDGVAFEGGKGENYPLEIGSNSFIPGFEEQVIGMKKEETKDINVTFPENYQAAELAGQPVVFKVTVHEIKAKVLPELNDDLAKDVNAPDVETMDDLKALIRKNQEEQKQQNAENEATNKLISTVVDACEVEIPEVMIKNETDDMIQDYANRLQQQGISLTQFFQITGQSEETLREQMAKDAESKVKLRLVLDAIATQENLEVGEEDIDTEYGLIASQYNMEKEKVKELIPASSISYDVRLRKALDLIKDSTNK</sequence>
<evidence type="ECO:0000256" key="9">
    <source>
        <dbReference type="ARBA" id="ARBA00023306"/>
    </source>
</evidence>
<dbReference type="GeneID" id="83015890"/>
<dbReference type="Gene3D" id="3.30.70.1050">
    <property type="entry name" value="Trigger factor ribosome-binding domain"/>
    <property type="match status" value="1"/>
</dbReference>
<dbReference type="InterPro" id="IPR008881">
    <property type="entry name" value="Trigger_fac_ribosome-bd_bac"/>
</dbReference>
<accession>A0A412FY30</accession>
<dbReference type="InterPro" id="IPR036611">
    <property type="entry name" value="Trigger_fac_ribosome-bd_sf"/>
</dbReference>
<feature type="coiled-coil region" evidence="15">
    <location>
        <begin position="126"/>
        <end position="153"/>
    </location>
</feature>
<dbReference type="Gene3D" id="1.10.3120.10">
    <property type="entry name" value="Trigger factor, C-terminal domain"/>
    <property type="match status" value="1"/>
</dbReference>
<evidence type="ECO:0000256" key="12">
    <source>
        <dbReference type="HAMAP-Rule" id="MF_00303"/>
    </source>
</evidence>
<keyword evidence="15" id="KW-0175">Coiled coil</keyword>
<dbReference type="Proteomes" id="UP000284178">
    <property type="component" value="Unassembled WGS sequence"/>
</dbReference>
<evidence type="ECO:0000256" key="7">
    <source>
        <dbReference type="ARBA" id="ARBA00023186"/>
    </source>
</evidence>
<dbReference type="Pfam" id="PF05697">
    <property type="entry name" value="Trigger_N"/>
    <property type="match status" value="1"/>
</dbReference>
<evidence type="ECO:0000256" key="13">
    <source>
        <dbReference type="PROSITE-ProRule" id="PRU00277"/>
    </source>
</evidence>
<dbReference type="InterPro" id="IPR008880">
    <property type="entry name" value="Trigger_fac_C"/>
</dbReference>
<keyword evidence="18" id="KW-1185">Reference proteome</keyword>
<evidence type="ECO:0000256" key="8">
    <source>
        <dbReference type="ARBA" id="ARBA00023235"/>
    </source>
</evidence>
<dbReference type="RefSeq" id="WP_117895247.1">
    <property type="nucleotide sequence ID" value="NZ_CABJCV010000013.1"/>
</dbReference>
<dbReference type="GO" id="GO:0051083">
    <property type="term" value="P:'de novo' cotranslational protein folding"/>
    <property type="evidence" value="ECO:0007669"/>
    <property type="project" value="TreeGrafter"/>
</dbReference>
<evidence type="ECO:0000256" key="3">
    <source>
        <dbReference type="ARBA" id="ARBA00013194"/>
    </source>
</evidence>
<evidence type="ECO:0000256" key="5">
    <source>
        <dbReference type="ARBA" id="ARBA00022618"/>
    </source>
</evidence>
<comment type="catalytic activity">
    <reaction evidence="1 12 13">
        <text>[protein]-peptidylproline (omega=180) = [protein]-peptidylproline (omega=0)</text>
        <dbReference type="Rhea" id="RHEA:16237"/>
        <dbReference type="Rhea" id="RHEA-COMP:10747"/>
        <dbReference type="Rhea" id="RHEA-COMP:10748"/>
        <dbReference type="ChEBI" id="CHEBI:83833"/>
        <dbReference type="ChEBI" id="CHEBI:83834"/>
        <dbReference type="EC" id="5.2.1.8"/>
    </reaction>
</comment>
<evidence type="ECO:0000256" key="14">
    <source>
        <dbReference type="RuleBase" id="RU003914"/>
    </source>
</evidence>
<comment type="domain">
    <text evidence="12">Consists of 3 domains; the N-terminus binds the ribosome, the middle domain has PPIase activity, while the C-terminus has intrinsic chaperone activity on its own.</text>
</comment>
<evidence type="ECO:0000256" key="1">
    <source>
        <dbReference type="ARBA" id="ARBA00000971"/>
    </source>
</evidence>
<evidence type="ECO:0000313" key="18">
    <source>
        <dbReference type="Proteomes" id="UP000284178"/>
    </source>
</evidence>
<dbReference type="SUPFAM" id="SSF54534">
    <property type="entry name" value="FKBP-like"/>
    <property type="match status" value="1"/>
</dbReference>
<evidence type="ECO:0000256" key="15">
    <source>
        <dbReference type="SAM" id="Coils"/>
    </source>
</evidence>